<proteinExistence type="predicted"/>
<evidence type="ECO:0000313" key="2">
    <source>
        <dbReference type="Proteomes" id="UP001253595"/>
    </source>
</evidence>
<dbReference type="Proteomes" id="UP001253595">
    <property type="component" value="Unassembled WGS sequence"/>
</dbReference>
<reference evidence="1 2" key="1">
    <citation type="submission" date="2023-07" db="EMBL/GenBank/DDBJ databases">
        <title>Sorghum-associated microbial communities from plants grown in Nebraska, USA.</title>
        <authorList>
            <person name="Schachtman D."/>
        </authorList>
    </citation>
    <scope>NUCLEOTIDE SEQUENCE [LARGE SCALE GENOMIC DNA]</scope>
    <source>
        <strain evidence="1 2">BE190</strain>
    </source>
</reference>
<dbReference type="RefSeq" id="WP_310071842.1">
    <property type="nucleotide sequence ID" value="NZ_JAVDVX010000003.1"/>
</dbReference>
<evidence type="ECO:0008006" key="3">
    <source>
        <dbReference type="Google" id="ProtNLM"/>
    </source>
</evidence>
<dbReference type="Gene3D" id="3.40.50.300">
    <property type="entry name" value="P-loop containing nucleotide triphosphate hydrolases"/>
    <property type="match status" value="1"/>
</dbReference>
<protein>
    <recommendedName>
        <fullName evidence="3">TniB protein</fullName>
    </recommendedName>
</protein>
<gene>
    <name evidence="1" type="ORF">J2X05_001969</name>
</gene>
<dbReference type="InterPro" id="IPR027417">
    <property type="entry name" value="P-loop_NTPase"/>
</dbReference>
<dbReference type="EMBL" id="JAVDVX010000003">
    <property type="protein sequence ID" value="MDR7089947.1"/>
    <property type="molecule type" value="Genomic_DNA"/>
</dbReference>
<accession>A0ABU1UXU9</accession>
<keyword evidence="2" id="KW-1185">Reference proteome</keyword>
<sequence>MNAYNPITSIAKLDKIVVYHQDFDRAIEGIEHCLQKSSAFREPVGCMLTGQGGYGKTTICRVIMSKMPSETKIVDNHEKIVIPAFYCAVPSPATVKSVAIALLIQLKDPNPFVGTTAQLTKRVCLLLKQCETRLVFLDEFHHLYDVLRNSTRVNTAVCNWIKSIINETRIMFCLAGNTDFPHFLVQDSQLSRRFPKEFRMNPLQPSIQEDSGSIKPFIEGIISRCKKILNIDFTSDFSEDHTCNQIYAATSGNPAFVMSLLKEAIYITLQTGGSVVTVNDFAIAWDDGICSLASRIKTNPFNMSPGVLASHLRGKNGAH</sequence>
<organism evidence="1 2">
    <name type="scientific">Cellvibrio fibrivorans</name>
    <dbReference type="NCBI Taxonomy" id="126350"/>
    <lineage>
        <taxon>Bacteria</taxon>
        <taxon>Pseudomonadati</taxon>
        <taxon>Pseudomonadota</taxon>
        <taxon>Gammaproteobacteria</taxon>
        <taxon>Cellvibrionales</taxon>
        <taxon>Cellvibrionaceae</taxon>
        <taxon>Cellvibrio</taxon>
    </lineage>
</organism>
<dbReference type="Pfam" id="PF05621">
    <property type="entry name" value="TniB"/>
    <property type="match status" value="1"/>
</dbReference>
<evidence type="ECO:0000313" key="1">
    <source>
        <dbReference type="EMBL" id="MDR7089947.1"/>
    </source>
</evidence>
<comment type="caution">
    <text evidence="1">The sequence shown here is derived from an EMBL/GenBank/DDBJ whole genome shotgun (WGS) entry which is preliminary data.</text>
</comment>
<dbReference type="InterPro" id="IPR008868">
    <property type="entry name" value="TniB"/>
</dbReference>
<dbReference type="SUPFAM" id="SSF52540">
    <property type="entry name" value="P-loop containing nucleoside triphosphate hydrolases"/>
    <property type="match status" value="1"/>
</dbReference>
<name>A0ABU1UXU9_9GAMM</name>